<dbReference type="Pfam" id="PF13407">
    <property type="entry name" value="Peripla_BP_4"/>
    <property type="match status" value="1"/>
</dbReference>
<dbReference type="InterPro" id="IPR028082">
    <property type="entry name" value="Peripla_BP_I"/>
</dbReference>
<dbReference type="GO" id="GO:0030246">
    <property type="term" value="F:carbohydrate binding"/>
    <property type="evidence" value="ECO:0007669"/>
    <property type="project" value="TreeGrafter"/>
</dbReference>
<dbReference type="Proteomes" id="UP000483035">
    <property type="component" value="Unassembled WGS sequence"/>
</dbReference>
<dbReference type="RefSeq" id="WP_163990119.1">
    <property type="nucleotide sequence ID" value="NZ_WUEY01000012.1"/>
</dbReference>
<feature type="signal peptide" evidence="4">
    <location>
        <begin position="1"/>
        <end position="33"/>
    </location>
</feature>
<dbReference type="PANTHER" id="PTHR30036:SF1">
    <property type="entry name" value="D-XYLOSE-BINDING PERIPLASMIC PROTEIN"/>
    <property type="match status" value="1"/>
</dbReference>
<organism evidence="6 7">
    <name type="scientific">Rhizobium lusitanum</name>
    <dbReference type="NCBI Taxonomy" id="293958"/>
    <lineage>
        <taxon>Bacteria</taxon>
        <taxon>Pseudomonadati</taxon>
        <taxon>Pseudomonadota</taxon>
        <taxon>Alphaproteobacteria</taxon>
        <taxon>Hyphomicrobiales</taxon>
        <taxon>Rhizobiaceae</taxon>
        <taxon>Rhizobium/Agrobacterium group</taxon>
        <taxon>Rhizobium</taxon>
    </lineage>
</organism>
<evidence type="ECO:0000256" key="2">
    <source>
        <dbReference type="ARBA" id="ARBA00007639"/>
    </source>
</evidence>
<reference evidence="6 7" key="1">
    <citation type="submission" date="2019-12" db="EMBL/GenBank/DDBJ databases">
        <title>Rhizobium genotypes associated with high levels of biological nitrogen fixation by grain legumes in a temperate-maritime cropping system.</title>
        <authorList>
            <person name="Maluk M."/>
            <person name="Francesc Ferrando Molina F."/>
            <person name="Lopez Del Egido L."/>
            <person name="Lafos M."/>
            <person name="Langarica-Fuentes A."/>
            <person name="Gebre Yohannes G."/>
            <person name="Young M.W."/>
            <person name="Martin P."/>
            <person name="Gantlett R."/>
            <person name="Kenicer G."/>
            <person name="Hawes C."/>
            <person name="Begg G.S."/>
            <person name="Quilliam R.S."/>
            <person name="Squire G.R."/>
            <person name="Poole P.S."/>
            <person name="Young P.W."/>
            <person name="Iannetta P.M."/>
            <person name="James E.K."/>
        </authorList>
    </citation>
    <scope>NUCLEOTIDE SEQUENCE [LARGE SCALE GENOMIC DNA]</scope>
    <source>
        <strain evidence="6 7">JHI1118</strain>
    </source>
</reference>
<dbReference type="InterPro" id="IPR025997">
    <property type="entry name" value="SBP_2_dom"/>
</dbReference>
<feature type="domain" description="Periplasmic binding protein" evidence="5">
    <location>
        <begin position="40"/>
        <end position="298"/>
    </location>
</feature>
<evidence type="ECO:0000256" key="4">
    <source>
        <dbReference type="SAM" id="SignalP"/>
    </source>
</evidence>
<gene>
    <name evidence="6" type="ORF">GR212_23745</name>
</gene>
<evidence type="ECO:0000256" key="1">
    <source>
        <dbReference type="ARBA" id="ARBA00004418"/>
    </source>
</evidence>
<evidence type="ECO:0000256" key="3">
    <source>
        <dbReference type="ARBA" id="ARBA00022729"/>
    </source>
</evidence>
<dbReference type="AlphaFoldDB" id="A0A6L9UEL3"/>
<feature type="chain" id="PRO_5026788278" evidence="4">
    <location>
        <begin position="34"/>
        <end position="342"/>
    </location>
</feature>
<dbReference type="InterPro" id="IPR050555">
    <property type="entry name" value="Bact_Solute-Bind_Prot2"/>
</dbReference>
<sequence length="342" mass="36652">MTDYKAGLTRKEFFKGTMLAMLAVAATSAKVQAADTPVKVGFIVPDYEEMRWKTADQRFFEEEAKKLNIQAYVQSSNNSEAQQASQIENMLTLDVAVLVLTPVNADAASILVHRARAADVEVINYNFLIPKADVALFIGRDAVEIGSSIAKAAVAAQPKGNYILVFGDESMSVAHDTAKGNMEVLKPLVDSGAIKIVSQQYNKAWSTDAARAQVENALTQVNNEVAAVICSNDGMAYGAIQALQAQGLAGKVFVSGVDCEPRAQDLIRQGIMSVSNFSAFDLMGSAAAQASLDLANRKAPLTAQTINNGSKDVPWITAPNFNVTKENIGKTAAEHGWWFGKA</sequence>
<evidence type="ECO:0000313" key="6">
    <source>
        <dbReference type="EMBL" id="NEI72577.1"/>
    </source>
</evidence>
<evidence type="ECO:0000259" key="5">
    <source>
        <dbReference type="Pfam" id="PF13407"/>
    </source>
</evidence>
<protein>
    <submittedName>
        <fullName evidence="6">Substrate-binding domain-containing protein</fullName>
    </submittedName>
</protein>
<evidence type="ECO:0000313" key="7">
    <source>
        <dbReference type="Proteomes" id="UP000483035"/>
    </source>
</evidence>
<name>A0A6L9UEL3_9HYPH</name>
<keyword evidence="3 4" id="KW-0732">Signal</keyword>
<accession>A0A6L9UEL3</accession>
<comment type="subcellular location">
    <subcellularLocation>
        <location evidence="1">Periplasm</location>
    </subcellularLocation>
</comment>
<comment type="similarity">
    <text evidence="2">Belongs to the bacterial solute-binding protein 2 family.</text>
</comment>
<proteinExistence type="inferred from homology"/>
<dbReference type="SUPFAM" id="SSF53822">
    <property type="entry name" value="Periplasmic binding protein-like I"/>
    <property type="match status" value="1"/>
</dbReference>
<dbReference type="Gene3D" id="3.40.50.2300">
    <property type="match status" value="2"/>
</dbReference>
<dbReference type="CDD" id="cd19992">
    <property type="entry name" value="PBP1_ABC_xylose_binding-like"/>
    <property type="match status" value="1"/>
</dbReference>
<dbReference type="PANTHER" id="PTHR30036">
    <property type="entry name" value="D-XYLOSE-BINDING PERIPLASMIC PROTEIN"/>
    <property type="match status" value="1"/>
</dbReference>
<dbReference type="GO" id="GO:0030288">
    <property type="term" value="C:outer membrane-bounded periplasmic space"/>
    <property type="evidence" value="ECO:0007669"/>
    <property type="project" value="TreeGrafter"/>
</dbReference>
<comment type="caution">
    <text evidence="6">The sequence shown here is derived from an EMBL/GenBank/DDBJ whole genome shotgun (WGS) entry which is preliminary data.</text>
</comment>
<dbReference type="EMBL" id="WUEY01000012">
    <property type="protein sequence ID" value="NEI72577.1"/>
    <property type="molecule type" value="Genomic_DNA"/>
</dbReference>